<organism evidence="1 2">
    <name type="scientific">Phytophthora boehmeriae</name>
    <dbReference type="NCBI Taxonomy" id="109152"/>
    <lineage>
        <taxon>Eukaryota</taxon>
        <taxon>Sar</taxon>
        <taxon>Stramenopiles</taxon>
        <taxon>Oomycota</taxon>
        <taxon>Peronosporomycetes</taxon>
        <taxon>Peronosporales</taxon>
        <taxon>Peronosporaceae</taxon>
        <taxon>Phytophthora</taxon>
    </lineage>
</organism>
<feature type="non-terminal residue" evidence="1">
    <location>
        <position position="80"/>
    </location>
</feature>
<sequence>MAPLTQQTSDNDLAIVVYDGARTVNLPHLSISAVAATSAVAVTSAVAATSTVPSIPAVAAIPLAVSIPAIASVLDAVCHA</sequence>
<accession>A0A8T1V2B6</accession>
<comment type="caution">
    <text evidence="1">The sequence shown here is derived from an EMBL/GenBank/DDBJ whole genome shotgun (WGS) entry which is preliminary data.</text>
</comment>
<protein>
    <submittedName>
        <fullName evidence="1">Uncharacterized protein</fullName>
    </submittedName>
</protein>
<reference evidence="1" key="1">
    <citation type="submission" date="2021-02" db="EMBL/GenBank/DDBJ databases">
        <authorList>
            <person name="Palmer J.M."/>
        </authorList>
    </citation>
    <scope>NUCLEOTIDE SEQUENCE</scope>
    <source>
        <strain evidence="1">SCRP23</strain>
    </source>
</reference>
<dbReference type="AlphaFoldDB" id="A0A8T1V2B6"/>
<proteinExistence type="predicted"/>
<gene>
    <name evidence="1" type="ORF">PHYBOEH_004842</name>
</gene>
<dbReference type="EMBL" id="JAGDFL010002550">
    <property type="protein sequence ID" value="KAG7375081.1"/>
    <property type="molecule type" value="Genomic_DNA"/>
</dbReference>
<evidence type="ECO:0000313" key="1">
    <source>
        <dbReference type="EMBL" id="KAG7375081.1"/>
    </source>
</evidence>
<keyword evidence="2" id="KW-1185">Reference proteome</keyword>
<name>A0A8T1V2B6_9STRA</name>
<evidence type="ECO:0000313" key="2">
    <source>
        <dbReference type="Proteomes" id="UP000693981"/>
    </source>
</evidence>
<dbReference type="Proteomes" id="UP000693981">
    <property type="component" value="Unassembled WGS sequence"/>
</dbReference>